<dbReference type="EMBL" id="CP010975">
    <property type="protein sequence ID" value="AKE52125.1"/>
    <property type="molecule type" value="Genomic_DNA"/>
</dbReference>
<name>A0A0F6TR98_9GAMM</name>
<dbReference type="Proteomes" id="UP000034071">
    <property type="component" value="Chromosome"/>
</dbReference>
<evidence type="ECO:0000313" key="1">
    <source>
        <dbReference type="EMBL" id="AKE52125.1"/>
    </source>
</evidence>
<dbReference type="RefSeq" id="WP_046561231.1">
    <property type="nucleotide sequence ID" value="NZ_CP010975.1"/>
</dbReference>
<reference evidence="1 2" key="1">
    <citation type="submission" date="2015-02" db="EMBL/GenBank/DDBJ databases">
        <title>Complete genome sequence of Kangiella geojedonensis strain YCS-5T.</title>
        <authorList>
            <person name="Kim K.M."/>
        </authorList>
    </citation>
    <scope>NUCLEOTIDE SEQUENCE [LARGE SCALE GENOMIC DNA]</scope>
    <source>
        <strain evidence="1 2">YCS-5</strain>
    </source>
</reference>
<gene>
    <name evidence="1" type="ORF">TQ33_1165</name>
</gene>
<proteinExistence type="predicted"/>
<keyword evidence="2" id="KW-1185">Reference proteome</keyword>
<accession>A0A0F6TR98</accession>
<dbReference type="KEGG" id="kge:TQ33_1165"/>
<protein>
    <submittedName>
        <fullName evidence="1">Uncharacterized protein</fullName>
    </submittedName>
</protein>
<organism evidence="1 2">
    <name type="scientific">Kangiella geojedonensis</name>
    <dbReference type="NCBI Taxonomy" id="914150"/>
    <lineage>
        <taxon>Bacteria</taxon>
        <taxon>Pseudomonadati</taxon>
        <taxon>Pseudomonadota</taxon>
        <taxon>Gammaproteobacteria</taxon>
        <taxon>Kangiellales</taxon>
        <taxon>Kangiellaceae</taxon>
        <taxon>Kangiella</taxon>
    </lineage>
</organism>
<sequence length="103" mass="11623">MTKEYNFEDLPEGKCFAAKKIDKATARYKHSMTKSVIKPDNRNKPVIGRSVYQVIDQQNGEVASETVSYLLGRTGNGGPYPCTSYSKEKGPIKNLFRNTFIQK</sequence>
<evidence type="ECO:0000313" key="2">
    <source>
        <dbReference type="Proteomes" id="UP000034071"/>
    </source>
</evidence>
<dbReference type="HOGENOM" id="CLU_2259985_0_0_6"/>
<dbReference type="AlphaFoldDB" id="A0A0F6TR98"/>
<dbReference type="STRING" id="914150.TQ33_1165"/>